<dbReference type="HOGENOM" id="CLU_132815_0_0_1"/>
<dbReference type="EMBL" id="KE148147">
    <property type="protein sequence ID" value="EPE09442.1"/>
    <property type="molecule type" value="Genomic_DNA"/>
</dbReference>
<feature type="transmembrane region" description="Helical" evidence="1">
    <location>
        <begin position="52"/>
        <end position="75"/>
    </location>
</feature>
<proteinExistence type="predicted"/>
<dbReference type="OrthoDB" id="2110422at2759"/>
<gene>
    <name evidence="3" type="ORF">F503_07218</name>
</gene>
<keyword evidence="4" id="KW-1185">Reference proteome</keyword>
<evidence type="ECO:0000313" key="3">
    <source>
        <dbReference type="EMBL" id="EPE09442.1"/>
    </source>
</evidence>
<dbReference type="Pfam" id="PF24853">
    <property type="entry name" value="DUF7727"/>
    <property type="match status" value="1"/>
</dbReference>
<accession>S3C9B8</accession>
<dbReference type="PANTHER" id="PTHR40629:SF1">
    <property type="entry name" value="PRO41 PROTEIN"/>
    <property type="match status" value="1"/>
</dbReference>
<protein>
    <submittedName>
        <fullName evidence="3">Pro41 protein</fullName>
    </submittedName>
</protein>
<name>S3C9B8_OPHP1</name>
<dbReference type="VEuPathDB" id="FungiDB:F503_07218"/>
<dbReference type="Proteomes" id="UP000016923">
    <property type="component" value="Unassembled WGS sequence"/>
</dbReference>
<organism evidence="3 4">
    <name type="scientific">Ophiostoma piceae (strain UAMH 11346)</name>
    <name type="common">Sap stain fungus</name>
    <dbReference type="NCBI Taxonomy" id="1262450"/>
    <lineage>
        <taxon>Eukaryota</taxon>
        <taxon>Fungi</taxon>
        <taxon>Dikarya</taxon>
        <taxon>Ascomycota</taxon>
        <taxon>Pezizomycotina</taxon>
        <taxon>Sordariomycetes</taxon>
        <taxon>Sordariomycetidae</taxon>
        <taxon>Ophiostomatales</taxon>
        <taxon>Ophiostomataceae</taxon>
        <taxon>Ophiostoma</taxon>
    </lineage>
</organism>
<keyword evidence="1" id="KW-0472">Membrane</keyword>
<dbReference type="eggNOG" id="ENOG502S16N">
    <property type="taxonomic scope" value="Eukaryota"/>
</dbReference>
<feature type="transmembrane region" description="Helical" evidence="1">
    <location>
        <begin position="12"/>
        <end position="32"/>
    </location>
</feature>
<dbReference type="InterPro" id="IPR056144">
    <property type="entry name" value="DUF7727"/>
</dbReference>
<sequence length="143" mass="15915">MGRLIKNHWARLIVLSAAAYQVAAAIEGFFWPKVFWDFLTRNLDPIVKPVPILQIINLLLGLAVLAWEWPLGALAGSAFHRSLETRLALIPLAALAAVLLYQGTNAAIYYVVGMVVYTWAYSEGEVICAKPWTLPQRTPRGRV</sequence>
<keyword evidence="1" id="KW-1133">Transmembrane helix</keyword>
<evidence type="ECO:0000313" key="4">
    <source>
        <dbReference type="Proteomes" id="UP000016923"/>
    </source>
</evidence>
<evidence type="ECO:0000256" key="1">
    <source>
        <dbReference type="SAM" id="Phobius"/>
    </source>
</evidence>
<feature type="domain" description="DUF7727" evidence="2">
    <location>
        <begin position="1"/>
        <end position="125"/>
    </location>
</feature>
<dbReference type="AlphaFoldDB" id="S3C9B8"/>
<feature type="transmembrane region" description="Helical" evidence="1">
    <location>
        <begin position="87"/>
        <end position="112"/>
    </location>
</feature>
<dbReference type="PANTHER" id="PTHR40629">
    <property type="entry name" value="PRO41 PROTEIN"/>
    <property type="match status" value="1"/>
</dbReference>
<reference evidence="3 4" key="1">
    <citation type="journal article" date="2013" name="BMC Genomics">
        <title>The genome and transcriptome of the pine saprophyte Ophiostoma piceae, and a comparison with the bark beetle-associated pine pathogen Grosmannia clavigera.</title>
        <authorList>
            <person name="Haridas S."/>
            <person name="Wang Y."/>
            <person name="Lim L."/>
            <person name="Massoumi Alamouti S."/>
            <person name="Jackman S."/>
            <person name="Docking R."/>
            <person name="Robertson G."/>
            <person name="Birol I."/>
            <person name="Bohlmann J."/>
            <person name="Breuil C."/>
        </authorList>
    </citation>
    <scope>NUCLEOTIDE SEQUENCE [LARGE SCALE GENOMIC DNA]</scope>
    <source>
        <strain evidence="3 4">UAMH 11346</strain>
    </source>
</reference>
<evidence type="ECO:0000259" key="2">
    <source>
        <dbReference type="Pfam" id="PF24853"/>
    </source>
</evidence>
<dbReference type="OMA" id="AYFWAYS"/>
<keyword evidence="1" id="KW-0812">Transmembrane</keyword>